<sequence length="157" mass="18108">MNTDRVEVFHVTDGNAVIISITDYFIFYFFPACNTAFNQCLADKAVFQAFVDDFIKFFFVACDAAASTTQSVGRSDDQWEADFIGKFLSCADCLNDCAFRNRLIDFFHCFLEQFAVFRSFDTFNLSTKQFNIVFRENTFFIEIHGQVQTDLSAQRSQ</sequence>
<proteinExistence type="predicted"/>
<comment type="caution">
    <text evidence="1">The sequence shown here is derived from an EMBL/GenBank/DDBJ whole genome shotgun (WGS) entry which is preliminary data.</text>
</comment>
<protein>
    <submittedName>
        <fullName evidence="1">Uncharacterized protein</fullName>
    </submittedName>
</protein>
<reference evidence="1" key="1">
    <citation type="submission" date="2019-08" db="EMBL/GenBank/DDBJ databases">
        <authorList>
            <person name="Kucharzyk K."/>
            <person name="Murdoch R.W."/>
            <person name="Higgins S."/>
            <person name="Loffler F."/>
        </authorList>
    </citation>
    <scope>NUCLEOTIDE SEQUENCE</scope>
</reference>
<accession>A0A644Z1H0</accession>
<dbReference type="EMBL" id="VSSQ01006784">
    <property type="protein sequence ID" value="MPM33851.1"/>
    <property type="molecule type" value="Genomic_DNA"/>
</dbReference>
<organism evidence="1">
    <name type="scientific">bioreactor metagenome</name>
    <dbReference type="NCBI Taxonomy" id="1076179"/>
    <lineage>
        <taxon>unclassified sequences</taxon>
        <taxon>metagenomes</taxon>
        <taxon>ecological metagenomes</taxon>
    </lineage>
</organism>
<dbReference type="AlphaFoldDB" id="A0A644Z1H0"/>
<evidence type="ECO:0000313" key="1">
    <source>
        <dbReference type="EMBL" id="MPM33851.1"/>
    </source>
</evidence>
<name>A0A644Z1H0_9ZZZZ</name>
<gene>
    <name evidence="1" type="ORF">SDC9_80432</name>
</gene>